<evidence type="ECO:0000256" key="6">
    <source>
        <dbReference type="ARBA" id="ARBA00022989"/>
    </source>
</evidence>
<feature type="transmembrane region" description="Helical" evidence="8">
    <location>
        <begin position="187"/>
        <end position="208"/>
    </location>
</feature>
<keyword evidence="3" id="KW-1003">Cell membrane</keyword>
<dbReference type="PATRIC" id="fig|480.237.peg.2080"/>
<feature type="transmembrane region" description="Helical" evidence="8">
    <location>
        <begin position="87"/>
        <end position="105"/>
    </location>
</feature>
<dbReference type="RefSeq" id="WP_064611847.1">
    <property type="nucleotide sequence ID" value="NZ_LXHB01000136.1"/>
</dbReference>
<dbReference type="SUPFAM" id="SSF103473">
    <property type="entry name" value="MFS general substrate transporter"/>
    <property type="match status" value="1"/>
</dbReference>
<feature type="transmembrane region" description="Helical" evidence="8">
    <location>
        <begin position="366"/>
        <end position="388"/>
    </location>
</feature>
<proteinExistence type="predicted"/>
<comment type="subcellular location">
    <subcellularLocation>
        <location evidence="1">Cell membrane</location>
        <topology evidence="1">Multi-pass membrane protein</topology>
    </subcellularLocation>
</comment>
<dbReference type="GO" id="GO:0015293">
    <property type="term" value="F:symporter activity"/>
    <property type="evidence" value="ECO:0007669"/>
    <property type="project" value="UniProtKB-KW"/>
</dbReference>
<evidence type="ECO:0000256" key="2">
    <source>
        <dbReference type="ARBA" id="ARBA00022448"/>
    </source>
</evidence>
<evidence type="ECO:0000313" key="11">
    <source>
        <dbReference type="Proteomes" id="UP000078228"/>
    </source>
</evidence>
<gene>
    <name evidence="10" type="ORF">AO384_1870</name>
</gene>
<dbReference type="PANTHER" id="PTHR43528:SF7">
    <property type="entry name" value="MFS TRANSPORTER"/>
    <property type="match status" value="1"/>
</dbReference>
<dbReference type="InterPro" id="IPR011701">
    <property type="entry name" value="MFS"/>
</dbReference>
<reference evidence="10 11" key="1">
    <citation type="journal article" date="2016" name="Genome Biol. Evol.">
        <title>Comparative Genomic Analyses of the Moraxella catarrhalis Serosensitive and Seroresistant Lineages Demonstrate Their Independent Evolution.</title>
        <authorList>
            <person name="Earl J.P."/>
            <person name="de Vries S.P."/>
            <person name="Ahmed A."/>
            <person name="Powell E."/>
            <person name="Schultz M.P."/>
            <person name="Hermans P.W."/>
            <person name="Hill D.J."/>
            <person name="Zhou Z."/>
            <person name="Constantinidou C.I."/>
            <person name="Hu F.Z."/>
            <person name="Bootsma H.J."/>
            <person name="Ehrlich G.D."/>
        </authorList>
    </citation>
    <scope>NUCLEOTIDE SEQUENCE [LARGE SCALE GENOMIC DNA]</scope>
    <source>
        <strain evidence="10 11">Z7542</strain>
    </source>
</reference>
<dbReference type="PANTHER" id="PTHR43528">
    <property type="entry name" value="ALPHA-KETOGLUTARATE PERMEASE"/>
    <property type="match status" value="1"/>
</dbReference>
<dbReference type="GO" id="GO:0005886">
    <property type="term" value="C:plasma membrane"/>
    <property type="evidence" value="ECO:0007669"/>
    <property type="project" value="UniProtKB-SubCell"/>
</dbReference>
<feature type="transmembrane region" description="Helical" evidence="8">
    <location>
        <begin position="153"/>
        <end position="175"/>
    </location>
</feature>
<feature type="transmembrane region" description="Helical" evidence="8">
    <location>
        <begin position="456"/>
        <end position="475"/>
    </location>
</feature>
<feature type="transmembrane region" description="Helical" evidence="8">
    <location>
        <begin position="111"/>
        <end position="141"/>
    </location>
</feature>
<evidence type="ECO:0000256" key="5">
    <source>
        <dbReference type="ARBA" id="ARBA00022847"/>
    </source>
</evidence>
<evidence type="ECO:0000256" key="1">
    <source>
        <dbReference type="ARBA" id="ARBA00004651"/>
    </source>
</evidence>
<name>A0A198UDK4_MORCA</name>
<keyword evidence="5" id="KW-0769">Symport</keyword>
<dbReference type="PROSITE" id="PS50850">
    <property type="entry name" value="MFS"/>
    <property type="match status" value="1"/>
</dbReference>
<evidence type="ECO:0000259" key="9">
    <source>
        <dbReference type="PROSITE" id="PS50850"/>
    </source>
</evidence>
<feature type="transmembrane region" description="Helical" evidence="8">
    <location>
        <begin position="55"/>
        <end position="75"/>
    </location>
</feature>
<protein>
    <submittedName>
        <fullName evidence="10">L-Proline/Glycine betaine transporter ProP</fullName>
    </submittedName>
</protein>
<keyword evidence="6 8" id="KW-1133">Transmembrane helix</keyword>
<keyword evidence="4 8" id="KW-0812">Transmembrane</keyword>
<dbReference type="EMBL" id="LXHC01000028">
    <property type="protein sequence ID" value="OAU94513.1"/>
    <property type="molecule type" value="Genomic_DNA"/>
</dbReference>
<dbReference type="InterPro" id="IPR020846">
    <property type="entry name" value="MFS_dom"/>
</dbReference>
<feature type="transmembrane region" description="Helical" evidence="8">
    <location>
        <begin position="481"/>
        <end position="506"/>
    </location>
</feature>
<feature type="transmembrane region" description="Helical" evidence="8">
    <location>
        <begin position="421"/>
        <end position="444"/>
    </location>
</feature>
<dbReference type="OrthoDB" id="3690818at2"/>
<evidence type="ECO:0000256" key="4">
    <source>
        <dbReference type="ARBA" id="ARBA00022692"/>
    </source>
</evidence>
<evidence type="ECO:0000313" key="10">
    <source>
        <dbReference type="EMBL" id="OAU94513.1"/>
    </source>
</evidence>
<keyword evidence="7 8" id="KW-0472">Membrane</keyword>
<dbReference type="InterPro" id="IPR036259">
    <property type="entry name" value="MFS_trans_sf"/>
</dbReference>
<accession>A0A198UDK4</accession>
<evidence type="ECO:0000256" key="8">
    <source>
        <dbReference type="SAM" id="Phobius"/>
    </source>
</evidence>
<organism evidence="10 11">
    <name type="scientific">Moraxella catarrhalis</name>
    <name type="common">Branhamella catarrhalis</name>
    <dbReference type="NCBI Taxonomy" id="480"/>
    <lineage>
        <taxon>Bacteria</taxon>
        <taxon>Pseudomonadati</taxon>
        <taxon>Pseudomonadota</taxon>
        <taxon>Gammaproteobacteria</taxon>
        <taxon>Moraxellales</taxon>
        <taxon>Moraxellaceae</taxon>
        <taxon>Moraxella</taxon>
    </lineage>
</organism>
<dbReference type="InterPro" id="IPR051084">
    <property type="entry name" value="H+-coupled_symporters"/>
</dbReference>
<feature type="transmembrane region" description="Helical" evidence="8">
    <location>
        <begin position="326"/>
        <end position="346"/>
    </location>
</feature>
<dbReference type="AlphaFoldDB" id="A0A198UDK4"/>
<sequence>MPASQLLSQRHFSAIIIASLIASVAFFDFAIFLYLSDLLLNIFFGDTEHTWLSRLQLFGLFAAGYIARPLGGLLIGRYGDTKGRKPALFISILGVAVFTLLIGLLPQYSQIGLIAPVLFIIARVIQSLAIGGIMPSVWVYITEHLPTRFMGAGCGTVLSGCTLSLIALILLINWLDGALTLAQMMSFGWRIPFICGGLLSLVLILASYRYLQETPIFLAAQSQTPSNHENDSMLSTVGLSTLTDSQIKQINDLPTTEFELPTTEFELSQDTTLPHDSANSNSMTPPPKISGIDQRTVAPVMRFASKLTSFAKSSVSFFQIICNKNMLVSIVTAVILVSIVVSLLVFTPILLTDLVDGSFRVSETVLWFGNLLAILFMAIGCLIFGVLVDRLNPGIVLTFGSLFLAMQAALFFNHLRDGGDYALIFFALFGFASGIIGAIPSIVVRLFSVKIRLTSVGVIHNVVIALVGGLLPFVLNSASAYAAFAPVIFIVSLSLLMMFMSFYIYYIPRTDFDMSR</sequence>
<dbReference type="Gene3D" id="1.20.1250.20">
    <property type="entry name" value="MFS general substrate transporter like domains"/>
    <property type="match status" value="1"/>
</dbReference>
<feature type="transmembrane region" description="Helical" evidence="8">
    <location>
        <begin position="12"/>
        <end position="35"/>
    </location>
</feature>
<comment type="caution">
    <text evidence="10">The sequence shown here is derived from an EMBL/GenBank/DDBJ whole genome shotgun (WGS) entry which is preliminary data.</text>
</comment>
<feature type="transmembrane region" description="Helical" evidence="8">
    <location>
        <begin position="395"/>
        <end position="415"/>
    </location>
</feature>
<dbReference type="Proteomes" id="UP000078228">
    <property type="component" value="Unassembled WGS sequence"/>
</dbReference>
<keyword evidence="11" id="KW-1185">Reference proteome</keyword>
<keyword evidence="2" id="KW-0813">Transport</keyword>
<evidence type="ECO:0000256" key="3">
    <source>
        <dbReference type="ARBA" id="ARBA00022475"/>
    </source>
</evidence>
<evidence type="ECO:0000256" key="7">
    <source>
        <dbReference type="ARBA" id="ARBA00023136"/>
    </source>
</evidence>
<feature type="domain" description="Major facilitator superfamily (MFS) profile" evidence="9">
    <location>
        <begin position="14"/>
        <end position="511"/>
    </location>
</feature>
<dbReference type="Pfam" id="PF07690">
    <property type="entry name" value="MFS_1"/>
    <property type="match status" value="1"/>
</dbReference>